<sequence length="559" mass="60274">MNPAPTSPDTAWRRIASRHARTVTFIGDDTDVLTHHALIAQAAAHIPTLRAAGIDRGEPVLVTAHTSMEFLSCFLGLMLHGAVPVPLPPQHALKAPGQFLTRLGPLLEQHRRIICTTAEKDEVQSAAPVDCRITTLTALAQARDDEFGHAAAARLARGSADWPLPAPTDDAYVQYTSGSTAAPRGVVVTYHNLLANMDATGRGLGFRPDDVMTSWLPLHHDMGLVSSLAAALFNGIATVFTTPQQFLYDPLGFLRLLTRTGATHTLMPNFALEWLINARNRPSADIGGIDLQAMRCLMIASEPVNAASMRRFVEVFTGLGLGPTALCSGYGLAESTCAVALSAPDTGFRTEMHHGTEVVTGGRVLDGYEVRIDAPPGERAGTIKLRGPSVSTTAYIDGKKAGVLDGEGFCDTHDLGYLVDDELVILGRQDEVFIVRGENRFPYDIEFAVRTASGQERIKVASFGLQNRIVVVLENRTDTPTDLAQAERLRQQVLISTGLAVDELLTVRRGTIPVTTSGKIKRTAVAEAYRSDTLPRLTTHTWAPDPPSNHQPGRPSNTP</sequence>
<comment type="caution">
    <text evidence="4">The sequence shown here is derived from an EMBL/GenBank/DDBJ whole genome shotgun (WGS) entry which is preliminary data.</text>
</comment>
<dbReference type="PANTHER" id="PTHR22754">
    <property type="entry name" value="DISCO-INTERACTING PROTEIN 2 DIP2 -RELATED"/>
    <property type="match status" value="1"/>
</dbReference>
<evidence type="ECO:0000313" key="5">
    <source>
        <dbReference type="Proteomes" id="UP001589887"/>
    </source>
</evidence>
<name>A0ABV6T9M9_9ACTN</name>
<keyword evidence="5" id="KW-1185">Reference proteome</keyword>
<dbReference type="Gene3D" id="3.40.50.12780">
    <property type="entry name" value="N-terminal domain of ligase-like"/>
    <property type="match status" value="1"/>
</dbReference>
<dbReference type="Proteomes" id="UP001589887">
    <property type="component" value="Unassembled WGS sequence"/>
</dbReference>
<accession>A0ABV6T9M9</accession>
<protein>
    <submittedName>
        <fullName evidence="4">AMP-binding protein</fullName>
    </submittedName>
</protein>
<dbReference type="EMBL" id="JBHMQV010000001">
    <property type="protein sequence ID" value="MFC0842466.1"/>
    <property type="molecule type" value="Genomic_DNA"/>
</dbReference>
<organism evidence="4 5">
    <name type="scientific">Streptomyces noboritoensis</name>
    <dbReference type="NCBI Taxonomy" id="67337"/>
    <lineage>
        <taxon>Bacteria</taxon>
        <taxon>Bacillati</taxon>
        <taxon>Actinomycetota</taxon>
        <taxon>Actinomycetes</taxon>
        <taxon>Kitasatosporales</taxon>
        <taxon>Streptomycetaceae</taxon>
        <taxon>Streptomyces</taxon>
    </lineage>
</organism>
<feature type="compositionally biased region" description="Polar residues" evidence="2">
    <location>
        <begin position="550"/>
        <end position="559"/>
    </location>
</feature>
<feature type="domain" description="AMP-dependent synthetase/ligase" evidence="3">
    <location>
        <begin position="14"/>
        <end position="391"/>
    </location>
</feature>
<dbReference type="Gene3D" id="3.30.300.30">
    <property type="match status" value="1"/>
</dbReference>
<evidence type="ECO:0000313" key="4">
    <source>
        <dbReference type="EMBL" id="MFC0842466.1"/>
    </source>
</evidence>
<dbReference type="RefSeq" id="WP_394316316.1">
    <property type="nucleotide sequence ID" value="NZ_JBHMQV010000001.1"/>
</dbReference>
<feature type="region of interest" description="Disordered" evidence="2">
    <location>
        <begin position="536"/>
        <end position="559"/>
    </location>
</feature>
<dbReference type="InterPro" id="IPR045851">
    <property type="entry name" value="AMP-bd_C_sf"/>
</dbReference>
<evidence type="ECO:0000256" key="2">
    <source>
        <dbReference type="SAM" id="MobiDB-lite"/>
    </source>
</evidence>
<evidence type="ECO:0000259" key="3">
    <source>
        <dbReference type="Pfam" id="PF00501"/>
    </source>
</evidence>
<evidence type="ECO:0000256" key="1">
    <source>
        <dbReference type="ARBA" id="ARBA00006432"/>
    </source>
</evidence>
<dbReference type="InterPro" id="IPR000873">
    <property type="entry name" value="AMP-dep_synth/lig_dom"/>
</dbReference>
<proteinExistence type="inferred from homology"/>
<gene>
    <name evidence="4" type="ORF">ACFH04_01775</name>
</gene>
<dbReference type="Pfam" id="PF00501">
    <property type="entry name" value="AMP-binding"/>
    <property type="match status" value="1"/>
</dbReference>
<reference evidence="4 5" key="1">
    <citation type="submission" date="2024-09" db="EMBL/GenBank/DDBJ databases">
        <authorList>
            <person name="Sun Q."/>
            <person name="Mori K."/>
        </authorList>
    </citation>
    <scope>NUCLEOTIDE SEQUENCE [LARGE SCALE GENOMIC DNA]</scope>
    <source>
        <strain evidence="4 5">JCM 4557</strain>
    </source>
</reference>
<dbReference type="InterPro" id="IPR042099">
    <property type="entry name" value="ANL_N_sf"/>
</dbReference>
<dbReference type="SUPFAM" id="SSF56801">
    <property type="entry name" value="Acetyl-CoA synthetase-like"/>
    <property type="match status" value="1"/>
</dbReference>
<dbReference type="PANTHER" id="PTHR22754:SF32">
    <property type="entry name" value="DISCO-INTERACTING PROTEIN 2"/>
    <property type="match status" value="1"/>
</dbReference>
<comment type="similarity">
    <text evidence="1">Belongs to the ATP-dependent AMP-binding enzyme family.</text>
</comment>